<dbReference type="InterPro" id="IPR029045">
    <property type="entry name" value="ClpP/crotonase-like_dom_sf"/>
</dbReference>
<dbReference type="Pfam" id="PF03572">
    <property type="entry name" value="Peptidase_S41"/>
    <property type="match status" value="1"/>
</dbReference>
<organism evidence="2 3">
    <name type="scientific">Flavobacterium microcysteis</name>
    <dbReference type="NCBI Taxonomy" id="2596891"/>
    <lineage>
        <taxon>Bacteria</taxon>
        <taxon>Pseudomonadati</taxon>
        <taxon>Bacteroidota</taxon>
        <taxon>Flavobacteriia</taxon>
        <taxon>Flavobacteriales</taxon>
        <taxon>Flavobacteriaceae</taxon>
        <taxon>Flavobacterium</taxon>
    </lineage>
</organism>
<evidence type="ECO:0000259" key="1">
    <source>
        <dbReference type="SMART" id="SM00245"/>
    </source>
</evidence>
<feature type="domain" description="Tail specific protease" evidence="1">
    <location>
        <begin position="95"/>
        <end position="302"/>
    </location>
</feature>
<dbReference type="InterPro" id="IPR005151">
    <property type="entry name" value="Tail-specific_protease"/>
</dbReference>
<evidence type="ECO:0000313" key="2">
    <source>
        <dbReference type="EMBL" id="TPD69985.1"/>
    </source>
</evidence>
<dbReference type="EMBL" id="VFJE01000053">
    <property type="protein sequence ID" value="TPD69985.1"/>
    <property type="molecule type" value="Genomic_DNA"/>
</dbReference>
<dbReference type="RefSeq" id="WP_140000591.1">
    <property type="nucleotide sequence ID" value="NZ_VFJE01000053.1"/>
</dbReference>
<comment type="caution">
    <text evidence="2">The sequence shown here is derived from an EMBL/GenBank/DDBJ whole genome shotgun (WGS) entry which is preliminary data.</text>
</comment>
<dbReference type="CDD" id="cd06567">
    <property type="entry name" value="Peptidase_S41"/>
    <property type="match status" value="1"/>
</dbReference>
<keyword evidence="3" id="KW-1185">Reference proteome</keyword>
<dbReference type="AlphaFoldDB" id="A0A501QCS1"/>
<dbReference type="GO" id="GO:0006508">
    <property type="term" value="P:proteolysis"/>
    <property type="evidence" value="ECO:0007669"/>
    <property type="project" value="InterPro"/>
</dbReference>
<protein>
    <recommendedName>
        <fullName evidence="1">Tail specific protease domain-containing protein</fullName>
    </recommendedName>
</protein>
<name>A0A501QCS1_9FLAO</name>
<dbReference type="Gene3D" id="3.90.226.10">
    <property type="entry name" value="2-enoyl-CoA Hydratase, Chain A, domain 1"/>
    <property type="match status" value="1"/>
</dbReference>
<proteinExistence type="predicted"/>
<reference evidence="2 3" key="1">
    <citation type="submission" date="2019-06" db="EMBL/GenBank/DDBJ databases">
        <title>Flavobacterium sp. MaA-Y11 from geoumgang.</title>
        <authorList>
            <person name="Jeong S."/>
        </authorList>
    </citation>
    <scope>NUCLEOTIDE SEQUENCE [LARGE SCALE GENOMIC DNA]</scope>
    <source>
        <strain evidence="2 3">MaA-Y11</strain>
    </source>
</reference>
<dbReference type="SUPFAM" id="SSF52096">
    <property type="entry name" value="ClpP/crotonase"/>
    <property type="match status" value="1"/>
</dbReference>
<gene>
    <name evidence="2" type="ORF">FJA49_08775</name>
</gene>
<accession>A0A501QCS1</accession>
<dbReference type="OrthoDB" id="7314861at2"/>
<dbReference type="Proteomes" id="UP000319175">
    <property type="component" value="Unassembled WGS sequence"/>
</dbReference>
<sequence>MIRHFFLILFFSSFAMYGQNSAKPSKESLKLKEEIFQIIKENALYTDSLDWKKINDEYETVALSENDSVSQSILFKFFTEKLRQAGDHHSFFVSKKTMTAKKQITNHEQPKGMYLGNHIGLIKVPRCVTFDAEKDLAFANTIREEIKNIDSTNDITGWIVDLRHNSGGNMWPMLAGLNALIEDGEVGYFVYPASNYKMPWLSENGSMLSQKSKINDYKIKDRQLKIAVLIDSLTASSGEMTAISFLGLPNVKTFGQPSAGYTTSNGTFPLSNGSHLYLATSHAADRTGKVYREKIFPDITVEDNSNTKEDEVIEEAKKWIRQ</sequence>
<dbReference type="SMART" id="SM00245">
    <property type="entry name" value="TSPc"/>
    <property type="match status" value="1"/>
</dbReference>
<evidence type="ECO:0000313" key="3">
    <source>
        <dbReference type="Proteomes" id="UP000319175"/>
    </source>
</evidence>
<dbReference type="GO" id="GO:0008236">
    <property type="term" value="F:serine-type peptidase activity"/>
    <property type="evidence" value="ECO:0007669"/>
    <property type="project" value="InterPro"/>
</dbReference>